<reference evidence="1 2" key="1">
    <citation type="submission" date="2023-09" db="EMBL/GenBank/DDBJ databases">
        <authorList>
            <person name="Wang M."/>
        </authorList>
    </citation>
    <scope>NUCLEOTIDE SEQUENCE [LARGE SCALE GENOMIC DNA]</scope>
    <source>
        <strain evidence="1">GT-2023</strain>
        <tissue evidence="1">Liver</tissue>
    </source>
</reference>
<evidence type="ECO:0000313" key="1">
    <source>
        <dbReference type="EMBL" id="KAL1269503.1"/>
    </source>
</evidence>
<proteinExistence type="predicted"/>
<name>A0ABR3MXY2_9TELE</name>
<dbReference type="Proteomes" id="UP001558613">
    <property type="component" value="Unassembled WGS sequence"/>
</dbReference>
<gene>
    <name evidence="1" type="ORF">QQF64_031792</name>
</gene>
<accession>A0ABR3MXY2</accession>
<protein>
    <submittedName>
        <fullName evidence="1">Uncharacterized protein</fullName>
    </submittedName>
</protein>
<keyword evidence="2" id="KW-1185">Reference proteome</keyword>
<sequence length="89" mass="10234">MEQTDQRGQEVNMCLNNKSVPSFLCVLYGASRQINRCRLSGRHNEHKPVSSKQVEELFKTNTPFEATPQQKGWPFSEDMLKMYALDAIV</sequence>
<evidence type="ECO:0000313" key="2">
    <source>
        <dbReference type="Proteomes" id="UP001558613"/>
    </source>
</evidence>
<organism evidence="1 2">
    <name type="scientific">Cirrhinus molitorella</name>
    <name type="common">mud carp</name>
    <dbReference type="NCBI Taxonomy" id="172907"/>
    <lineage>
        <taxon>Eukaryota</taxon>
        <taxon>Metazoa</taxon>
        <taxon>Chordata</taxon>
        <taxon>Craniata</taxon>
        <taxon>Vertebrata</taxon>
        <taxon>Euteleostomi</taxon>
        <taxon>Actinopterygii</taxon>
        <taxon>Neopterygii</taxon>
        <taxon>Teleostei</taxon>
        <taxon>Ostariophysi</taxon>
        <taxon>Cypriniformes</taxon>
        <taxon>Cyprinidae</taxon>
        <taxon>Labeoninae</taxon>
        <taxon>Labeonini</taxon>
        <taxon>Cirrhinus</taxon>
    </lineage>
</organism>
<dbReference type="EMBL" id="JAYMGO010000008">
    <property type="protein sequence ID" value="KAL1269503.1"/>
    <property type="molecule type" value="Genomic_DNA"/>
</dbReference>
<comment type="caution">
    <text evidence="1">The sequence shown here is derived from an EMBL/GenBank/DDBJ whole genome shotgun (WGS) entry which is preliminary data.</text>
</comment>